<keyword evidence="6" id="KW-0472">Membrane</keyword>
<keyword evidence="2" id="KW-0813">Transport</keyword>
<dbReference type="GO" id="GO:0016020">
    <property type="term" value="C:membrane"/>
    <property type="evidence" value="ECO:0007669"/>
    <property type="project" value="UniProtKB-SubCell"/>
</dbReference>
<dbReference type="Gene3D" id="2.60.40.420">
    <property type="entry name" value="Cupredoxins - blue copper proteins"/>
    <property type="match status" value="1"/>
</dbReference>
<dbReference type="InterPro" id="IPR006311">
    <property type="entry name" value="TAT_signal"/>
</dbReference>
<dbReference type="SUPFAM" id="SSF49503">
    <property type="entry name" value="Cupredoxins"/>
    <property type="match status" value="1"/>
</dbReference>
<evidence type="ECO:0000256" key="4">
    <source>
        <dbReference type="ARBA" id="ARBA00022982"/>
    </source>
</evidence>
<keyword evidence="3" id="KW-0479">Metal-binding</keyword>
<comment type="caution">
    <text evidence="9">The sequence shown here is derived from an EMBL/GenBank/DDBJ whole genome shotgun (WGS) entry which is preliminary data.</text>
</comment>
<keyword evidence="4" id="KW-0249">Electron transport</keyword>
<keyword evidence="10" id="KW-1185">Reference proteome</keyword>
<evidence type="ECO:0000256" key="6">
    <source>
        <dbReference type="ARBA" id="ARBA00023136"/>
    </source>
</evidence>
<protein>
    <submittedName>
        <fullName evidence="9">Plastocyanin/azurin family copper-binding protein</fullName>
    </submittedName>
</protein>
<dbReference type="PANTHER" id="PTHR34192">
    <property type="entry name" value="PLASTOCYANIN MAJOR ISOFORM, CHLOROPLASTIC-RELATED"/>
    <property type="match status" value="1"/>
</dbReference>
<organism evidence="9 10">
    <name type="scientific">Halosimplex aquaticum</name>
    <dbReference type="NCBI Taxonomy" id="3026162"/>
    <lineage>
        <taxon>Archaea</taxon>
        <taxon>Methanobacteriati</taxon>
        <taxon>Methanobacteriota</taxon>
        <taxon>Stenosarchaea group</taxon>
        <taxon>Halobacteria</taxon>
        <taxon>Halobacteriales</taxon>
        <taxon>Haloarculaceae</taxon>
        <taxon>Halosimplex</taxon>
    </lineage>
</organism>
<name>A0ABD5YC12_9EURY</name>
<feature type="domain" description="Blue (type 1) copper" evidence="8">
    <location>
        <begin position="78"/>
        <end position="180"/>
    </location>
</feature>
<dbReference type="RefSeq" id="WP_274322928.1">
    <property type="nucleotide sequence ID" value="NZ_CP118158.1"/>
</dbReference>
<dbReference type="CDD" id="cd04220">
    <property type="entry name" value="Halocyanin"/>
    <property type="match status" value="1"/>
</dbReference>
<evidence type="ECO:0000313" key="10">
    <source>
        <dbReference type="Proteomes" id="UP001596432"/>
    </source>
</evidence>
<feature type="region of interest" description="Disordered" evidence="7">
    <location>
        <begin position="25"/>
        <end position="84"/>
    </location>
</feature>
<dbReference type="PROSITE" id="PS51318">
    <property type="entry name" value="TAT"/>
    <property type="match status" value="1"/>
</dbReference>
<evidence type="ECO:0000313" key="9">
    <source>
        <dbReference type="EMBL" id="MFC7141849.1"/>
    </source>
</evidence>
<gene>
    <name evidence="9" type="ORF">ACFQMA_18685</name>
</gene>
<dbReference type="InterPro" id="IPR028871">
    <property type="entry name" value="BlueCu_1_BS"/>
</dbReference>
<dbReference type="GeneID" id="78822176"/>
<dbReference type="GO" id="GO:0046872">
    <property type="term" value="F:metal ion binding"/>
    <property type="evidence" value="ECO:0007669"/>
    <property type="project" value="UniProtKB-KW"/>
</dbReference>
<evidence type="ECO:0000259" key="8">
    <source>
        <dbReference type="Pfam" id="PF00127"/>
    </source>
</evidence>
<dbReference type="Proteomes" id="UP001596432">
    <property type="component" value="Unassembled WGS sequence"/>
</dbReference>
<sequence>MTSIDPSRRKLLRVTGAALAGGAVAGCSAAPGESSDSGGGSGDGSSGEDGSTGDTPEPTASGDGSSGGEWTETSTVEMTDDLAFEPKKIKVEAGTTVTFENVGNIGHTVTAYEDKIPDGATYFASGDFDSESAASEGYKSDQTGNIPSGESYEVTLETTGTYEYYCIPHKLNGMVGSIKVV</sequence>
<reference evidence="9 10" key="1">
    <citation type="journal article" date="2019" name="Int. J. Syst. Evol. Microbiol.">
        <title>The Global Catalogue of Microorganisms (GCM) 10K type strain sequencing project: providing services to taxonomists for standard genome sequencing and annotation.</title>
        <authorList>
            <consortium name="The Broad Institute Genomics Platform"/>
            <consortium name="The Broad Institute Genome Sequencing Center for Infectious Disease"/>
            <person name="Wu L."/>
            <person name="Ma J."/>
        </authorList>
    </citation>
    <scope>NUCLEOTIDE SEQUENCE [LARGE SCALE GENOMIC DNA]</scope>
    <source>
        <strain evidence="9 10">XZYJT29</strain>
    </source>
</reference>
<dbReference type="EMBL" id="JBHTAS010000001">
    <property type="protein sequence ID" value="MFC7141849.1"/>
    <property type="molecule type" value="Genomic_DNA"/>
</dbReference>
<dbReference type="AlphaFoldDB" id="A0ABD5YC12"/>
<evidence type="ECO:0000256" key="2">
    <source>
        <dbReference type="ARBA" id="ARBA00022448"/>
    </source>
</evidence>
<proteinExistence type="predicted"/>
<dbReference type="PROSITE" id="PS00196">
    <property type="entry name" value="COPPER_BLUE"/>
    <property type="match status" value="1"/>
</dbReference>
<keyword evidence="5" id="KW-0186">Copper</keyword>
<dbReference type="PANTHER" id="PTHR34192:SF10">
    <property type="entry name" value="PLASTOCYANIN MAJOR ISOFORM, CHLOROPLASTIC-RELATED"/>
    <property type="match status" value="1"/>
</dbReference>
<comment type="subcellular location">
    <subcellularLocation>
        <location evidence="1">Membrane</location>
    </subcellularLocation>
</comment>
<feature type="compositionally biased region" description="Gly residues" evidence="7">
    <location>
        <begin position="37"/>
        <end position="47"/>
    </location>
</feature>
<accession>A0ABD5YC12</accession>
<evidence type="ECO:0000256" key="1">
    <source>
        <dbReference type="ARBA" id="ARBA00004370"/>
    </source>
</evidence>
<evidence type="ECO:0000256" key="5">
    <source>
        <dbReference type="ARBA" id="ARBA00023008"/>
    </source>
</evidence>
<evidence type="ECO:0000256" key="7">
    <source>
        <dbReference type="SAM" id="MobiDB-lite"/>
    </source>
</evidence>
<dbReference type="Pfam" id="PF00127">
    <property type="entry name" value="Copper-bind"/>
    <property type="match status" value="1"/>
</dbReference>
<feature type="compositionally biased region" description="Low complexity" evidence="7">
    <location>
        <begin position="25"/>
        <end position="36"/>
    </location>
</feature>
<dbReference type="InterPro" id="IPR008972">
    <property type="entry name" value="Cupredoxin"/>
</dbReference>
<evidence type="ECO:0000256" key="3">
    <source>
        <dbReference type="ARBA" id="ARBA00022723"/>
    </source>
</evidence>
<dbReference type="InterPro" id="IPR000923">
    <property type="entry name" value="BlueCu_1"/>
</dbReference>